<sequence length="112" mass="11957">MPSPSPVLIATADHRLALLGQRIHARRKALKINAKTVAEAAKISRMTLLRIERGVPSVTMGAYMNVLEALGLAIDLNTPAVPPLSVVPPERIGIVEAHLGDNKRVARTAAAR</sequence>
<evidence type="ECO:0000313" key="2">
    <source>
        <dbReference type="EMBL" id="RTQ33038.1"/>
    </source>
</evidence>
<dbReference type="SUPFAM" id="SSF47413">
    <property type="entry name" value="lambda repressor-like DNA-binding domains"/>
    <property type="match status" value="1"/>
</dbReference>
<dbReference type="PROSITE" id="PS50943">
    <property type="entry name" value="HTH_CROC1"/>
    <property type="match status" value="1"/>
</dbReference>
<evidence type="ECO:0000259" key="1">
    <source>
        <dbReference type="PROSITE" id="PS50943"/>
    </source>
</evidence>
<accession>A0A3S0ICN1</accession>
<proteinExistence type="predicted"/>
<dbReference type="AlphaFoldDB" id="A0A3S0ICN1"/>
<dbReference type="InterPro" id="IPR010982">
    <property type="entry name" value="Lambda_DNA-bd_dom_sf"/>
</dbReference>
<protein>
    <submittedName>
        <fullName evidence="2">Helix-turn-helix domain-containing protein</fullName>
    </submittedName>
</protein>
<dbReference type="GO" id="GO:0003677">
    <property type="term" value="F:DNA binding"/>
    <property type="evidence" value="ECO:0007669"/>
    <property type="project" value="InterPro"/>
</dbReference>
<dbReference type="Proteomes" id="UP000267418">
    <property type="component" value="Unassembled WGS sequence"/>
</dbReference>
<keyword evidence="3" id="KW-1185">Reference proteome</keyword>
<dbReference type="EMBL" id="RXOE01000005">
    <property type="protein sequence ID" value="RTQ33038.1"/>
    <property type="molecule type" value="Genomic_DNA"/>
</dbReference>
<comment type="caution">
    <text evidence="2">The sequence shown here is derived from an EMBL/GenBank/DDBJ whole genome shotgun (WGS) entry which is preliminary data.</text>
</comment>
<dbReference type="OrthoDB" id="5422231at2"/>
<reference evidence="2 3" key="1">
    <citation type="submission" date="2018-12" db="EMBL/GenBank/DDBJ databases">
        <title>The genome of Variovorax gossypii DSM 100435.</title>
        <authorList>
            <person name="Gao J."/>
            <person name="Sun J."/>
        </authorList>
    </citation>
    <scope>NUCLEOTIDE SEQUENCE [LARGE SCALE GENOMIC DNA]</scope>
    <source>
        <strain evidence="2 3">DSM 100435</strain>
    </source>
</reference>
<organism evidence="2 3">
    <name type="scientific">Variovorax gossypii</name>
    <dbReference type="NCBI Taxonomy" id="1679495"/>
    <lineage>
        <taxon>Bacteria</taxon>
        <taxon>Pseudomonadati</taxon>
        <taxon>Pseudomonadota</taxon>
        <taxon>Betaproteobacteria</taxon>
        <taxon>Burkholderiales</taxon>
        <taxon>Comamonadaceae</taxon>
        <taxon>Variovorax</taxon>
    </lineage>
</organism>
<dbReference type="Gene3D" id="1.10.260.40">
    <property type="entry name" value="lambda repressor-like DNA-binding domains"/>
    <property type="match status" value="1"/>
</dbReference>
<dbReference type="SMART" id="SM00530">
    <property type="entry name" value="HTH_XRE"/>
    <property type="match status" value="1"/>
</dbReference>
<feature type="domain" description="HTH cro/C1-type" evidence="1">
    <location>
        <begin position="23"/>
        <end position="77"/>
    </location>
</feature>
<dbReference type="InterPro" id="IPR001387">
    <property type="entry name" value="Cro/C1-type_HTH"/>
</dbReference>
<dbReference type="CDD" id="cd00093">
    <property type="entry name" value="HTH_XRE"/>
    <property type="match status" value="1"/>
</dbReference>
<name>A0A3S0ICN1_9BURK</name>
<gene>
    <name evidence="2" type="ORF">EJP69_20345</name>
</gene>
<dbReference type="Pfam" id="PF01381">
    <property type="entry name" value="HTH_3"/>
    <property type="match status" value="1"/>
</dbReference>
<evidence type="ECO:0000313" key="3">
    <source>
        <dbReference type="Proteomes" id="UP000267418"/>
    </source>
</evidence>